<dbReference type="GO" id="GO:0005758">
    <property type="term" value="C:mitochondrial intermembrane space"/>
    <property type="evidence" value="ECO:0007669"/>
    <property type="project" value="UniProtKB-SubCell"/>
</dbReference>
<sequence length="107" mass="12790">MFFSNKEKVELAPNKSDRQLCWDSRDRFFECLSANHIDNSLDQKQLKNVESKCGTTKKEFESNCVSSWIKYFQEKRYNDLIRQRYIEKLESEGAQPLPFKIDTIKKE</sequence>
<dbReference type="GO" id="GO:0005634">
    <property type="term" value="C:nucleus"/>
    <property type="evidence" value="ECO:0007669"/>
    <property type="project" value="UniProtKB-SubCell"/>
</dbReference>
<dbReference type="SUPFAM" id="SSF47694">
    <property type="entry name" value="Cytochrome c oxidase subunit h"/>
    <property type="match status" value="1"/>
</dbReference>
<name>A0A9W4TTA8_9ASCO</name>
<evidence type="ECO:0000256" key="5">
    <source>
        <dbReference type="ARBA" id="ARBA00022490"/>
    </source>
</evidence>
<dbReference type="Gene3D" id="1.10.10.140">
    <property type="entry name" value="Cytochrome c oxidase, subunit VIb"/>
    <property type="match status" value="1"/>
</dbReference>
<evidence type="ECO:0000256" key="2">
    <source>
        <dbReference type="ARBA" id="ARBA00004496"/>
    </source>
</evidence>
<dbReference type="EMBL" id="CANTUO010000001">
    <property type="protein sequence ID" value="CAI5756219.1"/>
    <property type="molecule type" value="Genomic_DNA"/>
</dbReference>
<dbReference type="InterPro" id="IPR036549">
    <property type="entry name" value="CX6/COA6-like_sf"/>
</dbReference>
<evidence type="ECO:0008006" key="11">
    <source>
        <dbReference type="Google" id="ProtNLM"/>
    </source>
</evidence>
<evidence type="ECO:0000313" key="9">
    <source>
        <dbReference type="EMBL" id="CAI5756219.1"/>
    </source>
</evidence>
<dbReference type="InterPro" id="IPR048280">
    <property type="entry name" value="COX6B-like"/>
</dbReference>
<reference evidence="9" key="1">
    <citation type="submission" date="2022-12" db="EMBL/GenBank/DDBJ databases">
        <authorList>
            <person name="Brejova B."/>
        </authorList>
    </citation>
    <scope>NUCLEOTIDE SEQUENCE</scope>
</reference>
<accession>A0A9W4TTA8</accession>
<dbReference type="Proteomes" id="UP001152885">
    <property type="component" value="Unassembled WGS sequence"/>
</dbReference>
<dbReference type="PANTHER" id="PTHR47677">
    <property type="entry name" value="CYTOCHROME C OXIDASE ASSEMBLY FACTOR 6"/>
    <property type="match status" value="1"/>
</dbReference>
<evidence type="ECO:0000256" key="4">
    <source>
        <dbReference type="ARBA" id="ARBA00006425"/>
    </source>
</evidence>
<dbReference type="Pfam" id="PF02297">
    <property type="entry name" value="COX6B"/>
    <property type="match status" value="1"/>
</dbReference>
<comment type="subcellular location">
    <subcellularLocation>
        <location evidence="2">Cytoplasm</location>
    </subcellularLocation>
    <subcellularLocation>
        <location evidence="3">Mitochondrion intermembrane space</location>
    </subcellularLocation>
    <subcellularLocation>
        <location evidence="1">Nucleus</location>
    </subcellularLocation>
</comment>
<comment type="caution">
    <text evidence="9">The sequence shown here is derived from an EMBL/GenBank/DDBJ whole genome shotgun (WGS) entry which is preliminary data.</text>
</comment>
<keyword evidence="10" id="KW-1185">Reference proteome</keyword>
<keyword evidence="5" id="KW-0963">Cytoplasm</keyword>
<dbReference type="AlphaFoldDB" id="A0A9W4TTA8"/>
<keyword evidence="8" id="KW-0539">Nucleus</keyword>
<dbReference type="OrthoDB" id="5545577at2759"/>
<comment type="similarity">
    <text evidence="4">Belongs to the cytochrome c oxidase subunit 6B family.</text>
</comment>
<dbReference type="InterPro" id="IPR048281">
    <property type="entry name" value="COA6_fun"/>
</dbReference>
<evidence type="ECO:0000256" key="3">
    <source>
        <dbReference type="ARBA" id="ARBA00004569"/>
    </source>
</evidence>
<dbReference type="GO" id="GO:0033617">
    <property type="term" value="P:mitochondrial respiratory chain complex IV assembly"/>
    <property type="evidence" value="ECO:0007669"/>
    <property type="project" value="TreeGrafter"/>
</dbReference>
<evidence type="ECO:0000313" key="10">
    <source>
        <dbReference type="Proteomes" id="UP001152885"/>
    </source>
</evidence>
<organism evidence="9 10">
    <name type="scientific">Candida verbasci</name>
    <dbReference type="NCBI Taxonomy" id="1227364"/>
    <lineage>
        <taxon>Eukaryota</taxon>
        <taxon>Fungi</taxon>
        <taxon>Dikarya</taxon>
        <taxon>Ascomycota</taxon>
        <taxon>Saccharomycotina</taxon>
        <taxon>Pichiomycetes</taxon>
        <taxon>Debaryomycetaceae</taxon>
        <taxon>Candida/Lodderomyces clade</taxon>
        <taxon>Candida</taxon>
    </lineage>
</organism>
<evidence type="ECO:0000256" key="6">
    <source>
        <dbReference type="ARBA" id="ARBA00023128"/>
    </source>
</evidence>
<keyword evidence="7" id="KW-1015">Disulfide bond</keyword>
<gene>
    <name evidence="9" type="ORF">CANVERA_P0736</name>
</gene>
<proteinExistence type="inferred from homology"/>
<evidence type="ECO:0000256" key="8">
    <source>
        <dbReference type="ARBA" id="ARBA00023242"/>
    </source>
</evidence>
<dbReference type="PANTHER" id="PTHR47677:SF1">
    <property type="entry name" value="CYTOCHROME C OXIDASE ASSEMBLY FACTOR 6"/>
    <property type="match status" value="1"/>
</dbReference>
<dbReference type="FunFam" id="1.10.10.140:FF:000003">
    <property type="entry name" value="Cytochrome c oxidase assembly factor 6"/>
    <property type="match status" value="1"/>
</dbReference>
<evidence type="ECO:0000256" key="7">
    <source>
        <dbReference type="ARBA" id="ARBA00023157"/>
    </source>
</evidence>
<keyword evidence="6" id="KW-0496">Mitochondrion</keyword>
<evidence type="ECO:0000256" key="1">
    <source>
        <dbReference type="ARBA" id="ARBA00004123"/>
    </source>
</evidence>
<protein>
    <recommendedName>
        <fullName evidence="11">Cytochrome c oxidase assembly factor 6</fullName>
    </recommendedName>
</protein>